<dbReference type="PANTHER" id="PTHR15683">
    <property type="entry name" value="SCAFFOLD ATTACHMENT FACTOR B-RELATED"/>
    <property type="match status" value="1"/>
</dbReference>
<evidence type="ECO:0000256" key="1">
    <source>
        <dbReference type="ARBA" id="ARBA00004123"/>
    </source>
</evidence>
<feature type="compositionally biased region" description="Basic and acidic residues" evidence="5">
    <location>
        <begin position="252"/>
        <end position="261"/>
    </location>
</feature>
<keyword evidence="8" id="KW-1185">Reference proteome</keyword>
<dbReference type="InterPro" id="IPR003034">
    <property type="entry name" value="SAP_dom"/>
</dbReference>
<dbReference type="PROSITE" id="PS50800">
    <property type="entry name" value="SAP"/>
    <property type="match status" value="1"/>
</dbReference>
<protein>
    <submittedName>
        <fullName evidence="9">Scaffold attachment factor B1-like isoform X2</fullName>
    </submittedName>
</protein>
<feature type="compositionally biased region" description="Acidic residues" evidence="5">
    <location>
        <begin position="527"/>
        <end position="537"/>
    </location>
</feature>
<feature type="compositionally biased region" description="Basic and acidic residues" evidence="5">
    <location>
        <begin position="271"/>
        <end position="287"/>
    </location>
</feature>
<comment type="subcellular location">
    <subcellularLocation>
        <location evidence="1">Nucleus</location>
    </subcellularLocation>
</comment>
<accession>A0ABM1BIC9</accession>
<sequence length="967" mass="109134">MATHQDQDAGSTTKKKITDLRVVDLRAELEKRGLDKTGVKAALIERLTKCLQEEGLDPDSHLFEVSAEGTPGKKTPISKRAAKRSLNDSETQSNADGLDDDDEKEDSDDEKTNTEDLDMVGEALQSSVVDKCENDNRMKGKAKEMTKEGMSVTPTLEEENSKSQEEVDSIQQTNNKWDSTKDNSEEVAVEQASALSSPKPESAPVVAPLTVEDVLSMHSPDQKPSDSSLIVNIDDMQSDLDADLEGALSETGSDRYRDDKNNSNNLGNDKQSLESESKNDKDYEDKTLSTAIIESKKEIQPSDLDSSDQKKIKLTQKISVAAVDGDQQEKEAVDEKETAQEGGDGSVTKTTEEQQPSTTTAASKAKSTAPKNGKSVAKEETRERSKRMIAASRNLWVSGLASNTRAADLKSLFSKHGKVVGAKIVTNAKTPGSRCYGLITMANSEDASKCIQHLHRTELHGKMISVEKTKHEPFGTLKRTEGKPGTTGSKKVTPKGSDTAEASISVAPKVEKDEPQKEETTTKEEDAKNEEEMEENKEEEKPSEQGEEQVTADENKEENEEDTSKEKKSDDKEGSTRSHSRSRGIERSRHGFSRRARPFINRRRGRGRGRGSFSARNNFSQRRDFGRKPFVPRFGSRFNRSSSFYFQRFRRERESDRRQKDIERKQREESFRLERERERLRIERERLDRERAEILRLEREKQRMEREHLEREREELRRRQYFRMDAPRRGFKRNLDQHNRDSDNYWEDRKRPAIATHFDRDEPLHGESSTRESRRVSGSNDREERRGSDKSGKYDRSASREDFRRHDDKEVGRSNTSREREATHRGPKEEWKSATYDKEGQARRGRFFERGKGWGRQRGSYRGGRGGSWNADRGSGSLSSGWGSESRKVGFSQNQWRGSENGQGSRWVGSMGSGNSHSSRSQQGTSGQGMSQQPHSSMYSSSGPMSHSGVGGFYGGTRYMGGSTSRY</sequence>
<evidence type="ECO:0000259" key="6">
    <source>
        <dbReference type="PROSITE" id="PS50102"/>
    </source>
</evidence>
<feature type="region of interest" description="Disordered" evidence="5">
    <location>
        <begin position="649"/>
        <end position="670"/>
    </location>
</feature>
<feature type="compositionally biased region" description="Basic and acidic residues" evidence="5">
    <location>
        <begin position="327"/>
        <end position="339"/>
    </location>
</feature>
<dbReference type="InterPro" id="IPR051738">
    <property type="entry name" value="SAF_Modulators"/>
</dbReference>
<dbReference type="Pfam" id="PF02037">
    <property type="entry name" value="SAP"/>
    <property type="match status" value="1"/>
</dbReference>
<reference evidence="9" key="1">
    <citation type="submission" date="2025-08" db="UniProtKB">
        <authorList>
            <consortium name="RefSeq"/>
        </authorList>
    </citation>
    <scope>IDENTIFICATION</scope>
    <source>
        <tissue evidence="9">Muscle</tissue>
    </source>
</reference>
<feature type="compositionally biased region" description="Basic and acidic residues" evidence="5">
    <location>
        <begin position="562"/>
        <end position="576"/>
    </location>
</feature>
<evidence type="ECO:0000256" key="5">
    <source>
        <dbReference type="SAM" id="MobiDB-lite"/>
    </source>
</evidence>
<evidence type="ECO:0000259" key="7">
    <source>
        <dbReference type="PROSITE" id="PS50800"/>
    </source>
</evidence>
<dbReference type="RefSeq" id="XP_013782599.1">
    <property type="nucleotide sequence ID" value="XM_013927145.2"/>
</dbReference>
<feature type="region of interest" description="Disordered" evidence="5">
    <location>
        <begin position="756"/>
        <end position="967"/>
    </location>
</feature>
<evidence type="ECO:0000313" key="9">
    <source>
        <dbReference type="RefSeq" id="XP_013782599.1"/>
    </source>
</evidence>
<feature type="compositionally biased region" description="Basic and acidic residues" evidence="5">
    <location>
        <begin position="53"/>
        <end position="62"/>
    </location>
</feature>
<feature type="domain" description="SAP" evidence="7">
    <location>
        <begin position="17"/>
        <end position="51"/>
    </location>
</feature>
<dbReference type="GeneID" id="106466841"/>
<dbReference type="SMART" id="SM00360">
    <property type="entry name" value="RRM"/>
    <property type="match status" value="1"/>
</dbReference>
<feature type="compositionally biased region" description="Basic and acidic residues" evidence="5">
    <location>
        <begin position="756"/>
        <end position="852"/>
    </location>
</feature>
<feature type="compositionally biased region" description="Basic and acidic residues" evidence="5">
    <location>
        <begin position="509"/>
        <end position="526"/>
    </location>
</feature>
<feature type="compositionally biased region" description="Low complexity" evidence="5">
    <location>
        <begin position="356"/>
        <end position="371"/>
    </location>
</feature>
<feature type="region of interest" description="Disordered" evidence="5">
    <location>
        <begin position="53"/>
        <end position="386"/>
    </location>
</feature>
<evidence type="ECO:0000256" key="2">
    <source>
        <dbReference type="ARBA" id="ARBA00022884"/>
    </source>
</evidence>
<dbReference type="PROSITE" id="PS50102">
    <property type="entry name" value="RRM"/>
    <property type="match status" value="1"/>
</dbReference>
<feature type="compositionally biased region" description="Basic residues" evidence="5">
    <location>
        <begin position="590"/>
        <end position="609"/>
    </location>
</feature>
<dbReference type="InterPro" id="IPR012677">
    <property type="entry name" value="Nucleotide-bd_a/b_plait_sf"/>
</dbReference>
<feature type="compositionally biased region" description="Polar residues" evidence="5">
    <location>
        <begin position="891"/>
        <end position="904"/>
    </location>
</feature>
<dbReference type="SUPFAM" id="SSF54928">
    <property type="entry name" value="RNA-binding domain, RBD"/>
    <property type="match status" value="1"/>
</dbReference>
<gene>
    <name evidence="9" type="primary">LOC106466841</name>
</gene>
<evidence type="ECO:0000256" key="4">
    <source>
        <dbReference type="PROSITE-ProRule" id="PRU00176"/>
    </source>
</evidence>
<name>A0ABM1BIC9_LIMPO</name>
<feature type="compositionally biased region" description="Low complexity" evidence="5">
    <location>
        <begin position="909"/>
        <end position="948"/>
    </location>
</feature>
<feature type="compositionally biased region" description="Acidic residues" evidence="5">
    <location>
        <begin position="97"/>
        <end position="119"/>
    </location>
</feature>
<feature type="compositionally biased region" description="Basic and acidic residues" evidence="5">
    <location>
        <begin position="130"/>
        <end position="147"/>
    </location>
</feature>
<dbReference type="Proteomes" id="UP000694941">
    <property type="component" value="Unplaced"/>
</dbReference>
<dbReference type="Pfam" id="PF00076">
    <property type="entry name" value="RRM_1"/>
    <property type="match status" value="1"/>
</dbReference>
<dbReference type="InterPro" id="IPR000504">
    <property type="entry name" value="RRM_dom"/>
</dbReference>
<keyword evidence="3" id="KW-0539">Nucleus</keyword>
<dbReference type="Gene3D" id="1.10.720.30">
    <property type="entry name" value="SAP domain"/>
    <property type="match status" value="1"/>
</dbReference>
<feature type="compositionally biased region" description="Basic and acidic residues" evidence="5">
    <location>
        <begin position="465"/>
        <end position="482"/>
    </location>
</feature>
<feature type="domain" description="RRM" evidence="6">
    <location>
        <begin position="393"/>
        <end position="471"/>
    </location>
</feature>
<dbReference type="SMART" id="SM00513">
    <property type="entry name" value="SAP"/>
    <property type="match status" value="1"/>
</dbReference>
<dbReference type="InterPro" id="IPR036361">
    <property type="entry name" value="SAP_dom_sf"/>
</dbReference>
<feature type="compositionally biased region" description="Gly residues" evidence="5">
    <location>
        <begin position="949"/>
        <end position="959"/>
    </location>
</feature>
<evidence type="ECO:0000256" key="3">
    <source>
        <dbReference type="ARBA" id="ARBA00023242"/>
    </source>
</evidence>
<dbReference type="SUPFAM" id="SSF68906">
    <property type="entry name" value="SAP domain"/>
    <property type="match status" value="1"/>
</dbReference>
<dbReference type="InterPro" id="IPR035979">
    <property type="entry name" value="RBD_domain_sf"/>
</dbReference>
<dbReference type="Gene3D" id="3.30.70.330">
    <property type="match status" value="1"/>
</dbReference>
<organism evidence="8 9">
    <name type="scientific">Limulus polyphemus</name>
    <name type="common">Atlantic horseshoe crab</name>
    <dbReference type="NCBI Taxonomy" id="6850"/>
    <lineage>
        <taxon>Eukaryota</taxon>
        <taxon>Metazoa</taxon>
        <taxon>Ecdysozoa</taxon>
        <taxon>Arthropoda</taxon>
        <taxon>Chelicerata</taxon>
        <taxon>Merostomata</taxon>
        <taxon>Xiphosura</taxon>
        <taxon>Limulidae</taxon>
        <taxon>Limulus</taxon>
    </lineage>
</organism>
<dbReference type="PANTHER" id="PTHR15683:SF8">
    <property type="entry name" value="SCAFFOLD ATTACHMENT FACTOR B, ISOFORM B"/>
    <property type="match status" value="1"/>
</dbReference>
<feature type="compositionally biased region" description="Low complexity" evidence="5">
    <location>
        <begin position="874"/>
        <end position="884"/>
    </location>
</feature>
<evidence type="ECO:0000313" key="8">
    <source>
        <dbReference type="Proteomes" id="UP000694941"/>
    </source>
</evidence>
<feature type="compositionally biased region" description="Acidic residues" evidence="5">
    <location>
        <begin position="545"/>
        <end position="561"/>
    </location>
</feature>
<keyword evidence="2 4" id="KW-0694">RNA-binding</keyword>
<feature type="region of interest" description="Disordered" evidence="5">
    <location>
        <begin position="465"/>
        <end position="637"/>
    </location>
</feature>
<proteinExistence type="predicted"/>